<evidence type="ECO:0000313" key="2">
    <source>
        <dbReference type="EMBL" id="SUO04705.1"/>
    </source>
</evidence>
<feature type="transmembrane region" description="Helical" evidence="1">
    <location>
        <begin position="38"/>
        <end position="57"/>
    </location>
</feature>
<dbReference type="EMBL" id="UHFX01000003">
    <property type="protein sequence ID" value="SUO04705.1"/>
    <property type="molecule type" value="Genomic_DNA"/>
</dbReference>
<keyword evidence="1" id="KW-0472">Membrane</keyword>
<dbReference type="Proteomes" id="UP000255523">
    <property type="component" value="Unassembled WGS sequence"/>
</dbReference>
<reference evidence="2 3" key="1">
    <citation type="submission" date="2018-06" db="EMBL/GenBank/DDBJ databases">
        <authorList>
            <consortium name="Pathogen Informatics"/>
            <person name="Doyle S."/>
        </authorList>
    </citation>
    <scope>NUCLEOTIDE SEQUENCE [LARGE SCALE GENOMIC DNA]</scope>
    <source>
        <strain evidence="2 3">NCTC11087</strain>
    </source>
</reference>
<proteinExistence type="predicted"/>
<name>A0A380LNA5_9FIRM</name>
<accession>A0A380LNA5</accession>
<dbReference type="GeneID" id="77462577"/>
<sequence>MLFGIQTEVFEDTKSRKLLHVKKKDLYYQITKSDEAKVFLFSKGLINAVSLALIFGLILRWPIWAYVVTALLIYGFILYMFNDKVLPKMPVVNAKTVVRKEVPKKDRGFSIAGIAYLVIAFGLLYCFFTNQVEKGMMTYIVIGAIAISLVMGVMNLFTYGKKTE</sequence>
<evidence type="ECO:0000313" key="3">
    <source>
        <dbReference type="Proteomes" id="UP000255523"/>
    </source>
</evidence>
<feature type="transmembrane region" description="Helical" evidence="1">
    <location>
        <begin position="109"/>
        <end position="130"/>
    </location>
</feature>
<feature type="transmembrane region" description="Helical" evidence="1">
    <location>
        <begin position="63"/>
        <end position="81"/>
    </location>
</feature>
<feature type="transmembrane region" description="Helical" evidence="1">
    <location>
        <begin position="136"/>
        <end position="157"/>
    </location>
</feature>
<keyword evidence="1" id="KW-0812">Transmembrane</keyword>
<gene>
    <name evidence="2" type="ORF">NCTC11087_01632</name>
</gene>
<dbReference type="AlphaFoldDB" id="A0A380LNA5"/>
<organism evidence="2 3">
    <name type="scientific">Faecalicoccus pleomorphus</name>
    <dbReference type="NCBI Taxonomy" id="1323"/>
    <lineage>
        <taxon>Bacteria</taxon>
        <taxon>Bacillati</taxon>
        <taxon>Bacillota</taxon>
        <taxon>Erysipelotrichia</taxon>
        <taxon>Erysipelotrichales</taxon>
        <taxon>Erysipelotrichaceae</taxon>
        <taxon>Faecalicoccus</taxon>
    </lineage>
</organism>
<protein>
    <submittedName>
        <fullName evidence="2">Uncharacterized protein</fullName>
    </submittedName>
</protein>
<evidence type="ECO:0000256" key="1">
    <source>
        <dbReference type="SAM" id="Phobius"/>
    </source>
</evidence>
<dbReference type="OrthoDB" id="9984102at2"/>
<keyword evidence="3" id="KW-1185">Reference proteome</keyword>
<dbReference type="RefSeq" id="WP_022790223.1">
    <property type="nucleotide sequence ID" value="NZ_UHFX01000003.1"/>
</dbReference>
<keyword evidence="1" id="KW-1133">Transmembrane helix</keyword>